<comment type="caution">
    <text evidence="3">The sequence shown here is derived from an EMBL/GenBank/DDBJ whole genome shotgun (WGS) entry which is preliminary data.</text>
</comment>
<reference evidence="3 4" key="1">
    <citation type="submission" date="2018-08" db="EMBL/GenBank/DDBJ databases">
        <title>Sequencing the genomes of 1000 actinobacteria strains.</title>
        <authorList>
            <person name="Klenk H.-P."/>
        </authorList>
    </citation>
    <scope>NUCLEOTIDE SEQUENCE [LARGE SCALE GENOMIC DNA]</scope>
    <source>
        <strain evidence="3 4">DSM 22891</strain>
    </source>
</reference>
<accession>A0A3D9V499</accession>
<evidence type="ECO:0000313" key="3">
    <source>
        <dbReference type="EMBL" id="REF36196.1"/>
    </source>
</evidence>
<protein>
    <submittedName>
        <fullName evidence="3">F5/8 type C domain-containing protein</fullName>
    </submittedName>
</protein>
<dbReference type="OrthoDB" id="251941at2"/>
<proteinExistence type="predicted"/>
<dbReference type="RefSeq" id="WP_147304635.1">
    <property type="nucleotide sequence ID" value="NZ_QTUC01000001.1"/>
</dbReference>
<dbReference type="SUPFAM" id="SSF49785">
    <property type="entry name" value="Galactose-binding domain-like"/>
    <property type="match status" value="1"/>
</dbReference>
<organism evidence="3 4">
    <name type="scientific">Thermasporomyces composti</name>
    <dbReference type="NCBI Taxonomy" id="696763"/>
    <lineage>
        <taxon>Bacteria</taxon>
        <taxon>Bacillati</taxon>
        <taxon>Actinomycetota</taxon>
        <taxon>Actinomycetes</taxon>
        <taxon>Propionibacteriales</taxon>
        <taxon>Nocardioidaceae</taxon>
        <taxon>Thermasporomyces</taxon>
    </lineage>
</organism>
<feature type="region of interest" description="Disordered" evidence="1">
    <location>
        <begin position="1"/>
        <end position="21"/>
    </location>
</feature>
<name>A0A3D9V499_THECX</name>
<dbReference type="Proteomes" id="UP000256485">
    <property type="component" value="Unassembled WGS sequence"/>
</dbReference>
<dbReference type="InterPro" id="IPR008979">
    <property type="entry name" value="Galactose-bd-like_sf"/>
</dbReference>
<gene>
    <name evidence="3" type="ORF">DFJ64_1596</name>
</gene>
<keyword evidence="4" id="KW-1185">Reference proteome</keyword>
<dbReference type="EMBL" id="QTUC01000001">
    <property type="protein sequence ID" value="REF36196.1"/>
    <property type="molecule type" value="Genomic_DNA"/>
</dbReference>
<feature type="domain" description="F5/8 type C" evidence="2">
    <location>
        <begin position="173"/>
        <end position="323"/>
    </location>
</feature>
<dbReference type="SMART" id="SM00231">
    <property type="entry name" value="FA58C"/>
    <property type="match status" value="1"/>
</dbReference>
<dbReference type="Gene3D" id="2.60.120.260">
    <property type="entry name" value="Galactose-binding domain-like"/>
    <property type="match status" value="1"/>
</dbReference>
<dbReference type="InterPro" id="IPR000421">
    <property type="entry name" value="FA58C"/>
</dbReference>
<evidence type="ECO:0000313" key="4">
    <source>
        <dbReference type="Proteomes" id="UP000256485"/>
    </source>
</evidence>
<dbReference type="PROSITE" id="PS50022">
    <property type="entry name" value="FA58C_3"/>
    <property type="match status" value="1"/>
</dbReference>
<dbReference type="Pfam" id="PF00754">
    <property type="entry name" value="F5_F8_type_C"/>
    <property type="match status" value="1"/>
</dbReference>
<sequence length="328" mass="34772">MRTLPGPVPSGSGRPEDGVASGRFRRLSRKVLLAVPAAFSLVLAAHTTAPVPAAVAAGHPASAPAAKPTIVLSTEPEVLETRQCLTELPRVQLTNTSGQGAFADISITPEEPLWSANTRVSTYVPAGSTVSVPVQIYVPEQTPDGEYDLRFQVIRSTPSIALEPALASRKGVVLTVTVASAPGRDCVPPSGMTVTASSSQEPFNAPTYAIDGRTATIWHTHWSPDRTYLPQWITFDLGGTYDVVELSYQPRTEGNLNGTITAYTVLASTDGETFTEVTSGTWDADRTRKTAEFHAPGARYIRLLATEGVSDYASAAEIALFGQQTSGS</sequence>
<evidence type="ECO:0000259" key="2">
    <source>
        <dbReference type="PROSITE" id="PS50022"/>
    </source>
</evidence>
<dbReference type="AlphaFoldDB" id="A0A3D9V499"/>
<evidence type="ECO:0000256" key="1">
    <source>
        <dbReference type="SAM" id="MobiDB-lite"/>
    </source>
</evidence>